<feature type="domain" description="Carboxylesterase type B" evidence="1">
    <location>
        <begin position="3"/>
        <end position="97"/>
    </location>
</feature>
<reference evidence="3" key="1">
    <citation type="submission" date="2022-11" db="UniProtKB">
        <authorList>
            <consortium name="WormBaseParasite"/>
        </authorList>
    </citation>
    <scope>IDENTIFICATION</scope>
</reference>
<evidence type="ECO:0000259" key="1">
    <source>
        <dbReference type="Pfam" id="PF00135"/>
    </source>
</evidence>
<dbReference type="Gene3D" id="3.40.50.1820">
    <property type="entry name" value="alpha/beta hydrolase"/>
    <property type="match status" value="1"/>
</dbReference>
<evidence type="ECO:0000313" key="3">
    <source>
        <dbReference type="WBParaSite" id="jg6492"/>
    </source>
</evidence>
<dbReference type="SUPFAM" id="SSF53474">
    <property type="entry name" value="alpha/beta-Hydrolases"/>
    <property type="match status" value="1"/>
</dbReference>
<dbReference type="InterPro" id="IPR029058">
    <property type="entry name" value="AB_hydrolase_fold"/>
</dbReference>
<dbReference type="AlphaFoldDB" id="A0A915EJA2"/>
<organism evidence="2 3">
    <name type="scientific">Ditylenchus dipsaci</name>
    <dbReference type="NCBI Taxonomy" id="166011"/>
    <lineage>
        <taxon>Eukaryota</taxon>
        <taxon>Metazoa</taxon>
        <taxon>Ecdysozoa</taxon>
        <taxon>Nematoda</taxon>
        <taxon>Chromadorea</taxon>
        <taxon>Rhabditida</taxon>
        <taxon>Tylenchina</taxon>
        <taxon>Tylenchomorpha</taxon>
        <taxon>Sphaerularioidea</taxon>
        <taxon>Anguinidae</taxon>
        <taxon>Anguininae</taxon>
        <taxon>Ditylenchus</taxon>
    </lineage>
</organism>
<proteinExistence type="predicted"/>
<dbReference type="InterPro" id="IPR002018">
    <property type="entry name" value="CarbesteraseB"/>
</dbReference>
<sequence length="103" mass="11971">MMHTVPILWESRIKAVNNWSLYLYVIAYASSDLPEELPVKGSFHTKDDDYLFHGLSHAKEFSKSDQEVEEQLVNSLRNFVKHGDPSFDSVKWPLTDAKTFQRI</sequence>
<accession>A0A915EJA2</accession>
<evidence type="ECO:0000313" key="2">
    <source>
        <dbReference type="Proteomes" id="UP000887574"/>
    </source>
</evidence>
<dbReference type="Proteomes" id="UP000887574">
    <property type="component" value="Unplaced"/>
</dbReference>
<dbReference type="WBParaSite" id="jg6492">
    <property type="protein sequence ID" value="jg6492"/>
    <property type="gene ID" value="jg6492"/>
</dbReference>
<dbReference type="Pfam" id="PF00135">
    <property type="entry name" value="COesterase"/>
    <property type="match status" value="1"/>
</dbReference>
<keyword evidence="2" id="KW-1185">Reference proteome</keyword>
<protein>
    <submittedName>
        <fullName evidence="3">Carboxylesterase type B domain-containing protein</fullName>
    </submittedName>
</protein>
<name>A0A915EJA2_9BILA</name>